<reference evidence="2" key="2">
    <citation type="submission" date="2013-10" db="EMBL/GenBank/DDBJ databases">
        <authorList>
            <person name="Aslett M."/>
        </authorList>
    </citation>
    <scope>NUCLEOTIDE SEQUENCE [LARGE SCALE GENOMIC DNA]</scope>
    <source>
        <strain evidence="2">Weybridge</strain>
    </source>
</reference>
<evidence type="ECO:0000313" key="3">
    <source>
        <dbReference type="Proteomes" id="UP000030763"/>
    </source>
</evidence>
<feature type="compositionally biased region" description="Basic and acidic residues" evidence="1">
    <location>
        <begin position="319"/>
        <end position="328"/>
    </location>
</feature>
<name>U6MHV7_EIMMA</name>
<proteinExistence type="predicted"/>
<dbReference type="Proteomes" id="UP000030763">
    <property type="component" value="Unassembled WGS sequence"/>
</dbReference>
<organism evidence="2 3">
    <name type="scientific">Eimeria maxima</name>
    <name type="common">Coccidian parasite</name>
    <dbReference type="NCBI Taxonomy" id="5804"/>
    <lineage>
        <taxon>Eukaryota</taxon>
        <taxon>Sar</taxon>
        <taxon>Alveolata</taxon>
        <taxon>Apicomplexa</taxon>
        <taxon>Conoidasida</taxon>
        <taxon>Coccidia</taxon>
        <taxon>Eucoccidiorida</taxon>
        <taxon>Eimeriorina</taxon>
        <taxon>Eimeriidae</taxon>
        <taxon>Eimeria</taxon>
    </lineage>
</organism>
<dbReference type="GeneID" id="25337902"/>
<accession>U6MHV7</accession>
<dbReference type="AlphaFoldDB" id="U6MHV7"/>
<dbReference type="VEuPathDB" id="ToxoDB:EMWEY_00039160"/>
<protein>
    <submittedName>
        <fullName evidence="2">Uncharacterized protein</fullName>
    </submittedName>
</protein>
<feature type="compositionally biased region" description="Low complexity" evidence="1">
    <location>
        <begin position="276"/>
        <end position="286"/>
    </location>
</feature>
<reference evidence="2" key="1">
    <citation type="submission" date="2013-10" db="EMBL/GenBank/DDBJ databases">
        <title>Genomic analysis of the causative agents of coccidiosis in chickens.</title>
        <authorList>
            <person name="Reid A.J."/>
            <person name="Blake D."/>
            <person name="Billington K."/>
            <person name="Browne H."/>
            <person name="Dunn M."/>
            <person name="Hung S."/>
            <person name="Kawahara F."/>
            <person name="Miranda-Saavedra D."/>
            <person name="Mourier T."/>
            <person name="Nagra H."/>
            <person name="Otto T.D."/>
            <person name="Rawlings N."/>
            <person name="Sanchez A."/>
            <person name="Sanders M."/>
            <person name="Subramaniam C."/>
            <person name="Tay Y."/>
            <person name="Dear P."/>
            <person name="Doerig C."/>
            <person name="Gruber A."/>
            <person name="Parkinson J."/>
            <person name="Shirley M."/>
            <person name="Wan K.L."/>
            <person name="Berriman M."/>
            <person name="Tomley F."/>
            <person name="Pain A."/>
        </authorList>
    </citation>
    <scope>NUCLEOTIDE SEQUENCE [LARGE SCALE GENOMIC DNA]</scope>
    <source>
        <strain evidence="2">Weybridge</strain>
    </source>
</reference>
<feature type="region of interest" description="Disordered" evidence="1">
    <location>
        <begin position="182"/>
        <end position="355"/>
    </location>
</feature>
<keyword evidence="3" id="KW-1185">Reference proteome</keyword>
<dbReference type="OrthoDB" id="349264at2759"/>
<feature type="compositionally biased region" description="Low complexity" evidence="1">
    <location>
        <begin position="212"/>
        <end position="232"/>
    </location>
</feature>
<feature type="compositionally biased region" description="Low complexity" evidence="1">
    <location>
        <begin position="250"/>
        <end position="263"/>
    </location>
</feature>
<sequence>MTEIKQPPCCRIHLSPLQDGFFFECDAVQGSCARSTAVPPLSFQTRGNLEFHQALAFPRFEVSFQALQGEELDSEIDHVEEGVAALKERQDEAIQAQKLAESFSGTRRRNVQQAKNNEATAAGDSVSKEKASFRIPAAKRSLVETKPTDCLPESEANVAAVPPEPATQKEVLQDVLAAEEEVREVESQQQAEANKEIEEELQQLLEEHQHAHAAAAAASAAHEAVETQAARASGAEQGVVAHSQGKGVHAAQSSAMAAPATASECGSSNISTAPVAGGTEAAATQAEWKDKTKRNGGKTAADDDGNPKIDPHCNTTNHRIHEDRKNKTDAANNNQREKAERTVGGSIKPGRKPPI</sequence>
<dbReference type="EMBL" id="HG722035">
    <property type="protein sequence ID" value="CDJ61235.1"/>
    <property type="molecule type" value="Genomic_DNA"/>
</dbReference>
<feature type="region of interest" description="Disordered" evidence="1">
    <location>
        <begin position="105"/>
        <end position="127"/>
    </location>
</feature>
<evidence type="ECO:0000256" key="1">
    <source>
        <dbReference type="SAM" id="MobiDB-lite"/>
    </source>
</evidence>
<gene>
    <name evidence="2" type="ORF">EMWEY_00039160</name>
</gene>
<dbReference type="RefSeq" id="XP_013337885.1">
    <property type="nucleotide sequence ID" value="XM_013482431.1"/>
</dbReference>
<evidence type="ECO:0000313" key="2">
    <source>
        <dbReference type="EMBL" id="CDJ61235.1"/>
    </source>
</evidence>